<dbReference type="EMBL" id="JAOPJF010000037">
    <property type="protein sequence ID" value="KAK1143680.1"/>
    <property type="molecule type" value="Genomic_DNA"/>
</dbReference>
<accession>A0ACC3B068</accession>
<reference evidence="1 2" key="1">
    <citation type="journal article" date="2023" name="ACS Omega">
        <title>Identification of the Neoaspergillic Acid Biosynthesis Gene Cluster by Establishing an In Vitro CRISPR-Ribonucleoprotein Genetic System in Aspergillus melleus.</title>
        <authorList>
            <person name="Yuan B."/>
            <person name="Grau M.F."/>
            <person name="Murata R.M."/>
            <person name="Torok T."/>
            <person name="Venkateswaran K."/>
            <person name="Stajich J.E."/>
            <person name="Wang C.C.C."/>
        </authorList>
    </citation>
    <scope>NUCLEOTIDE SEQUENCE [LARGE SCALE GENOMIC DNA]</scope>
    <source>
        <strain evidence="1 2">IMV 1140</strain>
    </source>
</reference>
<evidence type="ECO:0000313" key="2">
    <source>
        <dbReference type="Proteomes" id="UP001177260"/>
    </source>
</evidence>
<organism evidence="1 2">
    <name type="scientific">Aspergillus melleus</name>
    <dbReference type="NCBI Taxonomy" id="138277"/>
    <lineage>
        <taxon>Eukaryota</taxon>
        <taxon>Fungi</taxon>
        <taxon>Dikarya</taxon>
        <taxon>Ascomycota</taxon>
        <taxon>Pezizomycotina</taxon>
        <taxon>Eurotiomycetes</taxon>
        <taxon>Eurotiomycetidae</taxon>
        <taxon>Eurotiales</taxon>
        <taxon>Aspergillaceae</taxon>
        <taxon>Aspergillus</taxon>
        <taxon>Aspergillus subgen. Circumdati</taxon>
    </lineage>
</organism>
<proteinExistence type="predicted"/>
<dbReference type="Proteomes" id="UP001177260">
    <property type="component" value="Unassembled WGS sequence"/>
</dbReference>
<comment type="caution">
    <text evidence="1">The sequence shown here is derived from an EMBL/GenBank/DDBJ whole genome shotgun (WGS) entry which is preliminary data.</text>
</comment>
<evidence type="ECO:0000313" key="1">
    <source>
        <dbReference type="EMBL" id="KAK1143680.1"/>
    </source>
</evidence>
<gene>
    <name evidence="1" type="ORF">N8T08_006080</name>
</gene>
<keyword evidence="2" id="KW-1185">Reference proteome</keyword>
<sequence length="105" mass="11534">MQFKALALLVASSVAFAQDAPGSTTVSFRVGTQNPIYGVIEGDCSFFPYNKVPVSEITIIPGTLQDPTCTFYTERGCEGDNYSLQQGEHRFSRDFFVGSFKCNKS</sequence>
<protein>
    <submittedName>
        <fullName evidence="1">Uncharacterized protein</fullName>
    </submittedName>
</protein>
<name>A0ACC3B068_9EURO</name>